<dbReference type="Proteomes" id="UP001501842">
    <property type="component" value="Unassembled WGS sequence"/>
</dbReference>
<reference evidence="2 3" key="1">
    <citation type="journal article" date="2019" name="Int. J. Syst. Evol. Microbiol.">
        <title>The Global Catalogue of Microorganisms (GCM) 10K type strain sequencing project: providing services to taxonomists for standard genome sequencing and annotation.</title>
        <authorList>
            <consortium name="The Broad Institute Genomics Platform"/>
            <consortium name="The Broad Institute Genome Sequencing Center for Infectious Disease"/>
            <person name="Wu L."/>
            <person name="Ma J."/>
        </authorList>
    </citation>
    <scope>NUCLEOTIDE SEQUENCE [LARGE SCALE GENOMIC DNA]</scope>
    <source>
        <strain evidence="2 3">JCM 8201</strain>
    </source>
</reference>
<dbReference type="Pfam" id="PF13508">
    <property type="entry name" value="Acetyltransf_7"/>
    <property type="match status" value="1"/>
</dbReference>
<gene>
    <name evidence="2" type="ORF">GCM10010439_64310</name>
</gene>
<evidence type="ECO:0000259" key="1">
    <source>
        <dbReference type="Pfam" id="PF13508"/>
    </source>
</evidence>
<dbReference type="EMBL" id="BAAATZ010000033">
    <property type="protein sequence ID" value="GAA2736665.1"/>
    <property type="molecule type" value="Genomic_DNA"/>
</dbReference>
<protein>
    <recommendedName>
        <fullName evidence="1">N-acetyltransferase domain-containing protein</fullName>
    </recommendedName>
</protein>
<feature type="domain" description="N-acetyltransferase" evidence="1">
    <location>
        <begin position="72"/>
        <end position="155"/>
    </location>
</feature>
<comment type="caution">
    <text evidence="2">The sequence shown here is derived from an EMBL/GenBank/DDBJ whole genome shotgun (WGS) entry which is preliminary data.</text>
</comment>
<name>A0ABN3UPW2_9ACTN</name>
<dbReference type="InterPro" id="IPR000182">
    <property type="entry name" value="GNAT_dom"/>
</dbReference>
<dbReference type="RefSeq" id="WP_344456332.1">
    <property type="nucleotide sequence ID" value="NZ_BAAATZ010000033.1"/>
</dbReference>
<dbReference type="InterPro" id="IPR016181">
    <property type="entry name" value="Acyl_CoA_acyltransferase"/>
</dbReference>
<dbReference type="Gene3D" id="3.40.630.30">
    <property type="match status" value="1"/>
</dbReference>
<proteinExistence type="predicted"/>
<accession>A0ABN3UPW2</accession>
<sequence>MTPRSGPYLLIEHAWFPEVTGGPREALREFARRARAHDAEAGFTAIGDLDGPPGPADGPARYLVVREIRDDERAGQGEIVALLSITGVDDLGVGEAALVVAPEHRSRGIATLLIERLRAEDAGDDRFGTGLTGIRAVADGAHPAAGRIAARFGFEPVAETWVLLRMVRGHRADLTGAGSREIEVVETRTLAELRAGVPVPVPGDPAEGLRTLSERVYRPRGGGLGATVTVRHGADGSGRPDQLARLGFGPGAGSLSDEEIDIVIETTLGDLRAAGAGAVLAEIDPRDQAVVRACRRRYFQHDQSNLIYAVPLAR</sequence>
<organism evidence="2 3">
    <name type="scientific">Actinocorallia aurantiaca</name>
    <dbReference type="NCBI Taxonomy" id="46204"/>
    <lineage>
        <taxon>Bacteria</taxon>
        <taxon>Bacillati</taxon>
        <taxon>Actinomycetota</taxon>
        <taxon>Actinomycetes</taxon>
        <taxon>Streptosporangiales</taxon>
        <taxon>Thermomonosporaceae</taxon>
        <taxon>Actinocorallia</taxon>
    </lineage>
</organism>
<keyword evidence="3" id="KW-1185">Reference proteome</keyword>
<evidence type="ECO:0000313" key="2">
    <source>
        <dbReference type="EMBL" id="GAA2736665.1"/>
    </source>
</evidence>
<evidence type="ECO:0000313" key="3">
    <source>
        <dbReference type="Proteomes" id="UP001501842"/>
    </source>
</evidence>
<dbReference type="SUPFAM" id="SSF55729">
    <property type="entry name" value="Acyl-CoA N-acyltransferases (Nat)"/>
    <property type="match status" value="1"/>
</dbReference>